<sequence length="103" mass="11938">MKKHTKKVIRIIGILLFISMIGLNYWFDRTLNNMTELIVVKKEGLDIQKPLDEQTNLLETEEFKTAEVKKMKGEYVTSYEQIQGKTLIFPIEIGNPIPLDALK</sequence>
<dbReference type="RefSeq" id="WP_338453103.1">
    <property type="nucleotide sequence ID" value="NZ_CP137640.1"/>
</dbReference>
<keyword evidence="3" id="KW-1185">Reference proteome</keyword>
<keyword evidence="1" id="KW-0472">Membrane</keyword>
<gene>
    <name evidence="2" type="ORF">R4Z09_15260</name>
</gene>
<keyword evidence="1" id="KW-1133">Transmembrane helix</keyword>
<reference evidence="2 3" key="1">
    <citation type="submission" date="2023-10" db="EMBL/GenBank/DDBJ databases">
        <title>Niallia locisalis sp.nov. isolated from a salt pond sample.</title>
        <authorList>
            <person name="Li X.-J."/>
            <person name="Dong L."/>
        </authorList>
    </citation>
    <scope>NUCLEOTIDE SEQUENCE [LARGE SCALE GENOMIC DNA]</scope>
    <source>
        <strain evidence="2 3">DSM 29761</strain>
    </source>
</reference>
<accession>A0ABZ2CQL8</accession>
<evidence type="ECO:0000256" key="1">
    <source>
        <dbReference type="SAM" id="Phobius"/>
    </source>
</evidence>
<protein>
    <submittedName>
        <fullName evidence="2">Uncharacterized protein</fullName>
    </submittedName>
</protein>
<dbReference type="EMBL" id="CP137640">
    <property type="protein sequence ID" value="WVX84230.1"/>
    <property type="molecule type" value="Genomic_DNA"/>
</dbReference>
<evidence type="ECO:0000313" key="2">
    <source>
        <dbReference type="EMBL" id="WVX84230.1"/>
    </source>
</evidence>
<keyword evidence="1" id="KW-0812">Transmembrane</keyword>
<proteinExistence type="predicted"/>
<evidence type="ECO:0000313" key="3">
    <source>
        <dbReference type="Proteomes" id="UP001357223"/>
    </source>
</evidence>
<feature type="transmembrane region" description="Helical" evidence="1">
    <location>
        <begin position="7"/>
        <end position="27"/>
    </location>
</feature>
<dbReference type="Proteomes" id="UP001357223">
    <property type="component" value="Chromosome"/>
</dbReference>
<organism evidence="2 3">
    <name type="scientific">Niallia oryzisoli</name>
    <dbReference type="NCBI Taxonomy" id="1737571"/>
    <lineage>
        <taxon>Bacteria</taxon>
        <taxon>Bacillati</taxon>
        <taxon>Bacillota</taxon>
        <taxon>Bacilli</taxon>
        <taxon>Bacillales</taxon>
        <taxon>Bacillaceae</taxon>
        <taxon>Niallia</taxon>
    </lineage>
</organism>
<name>A0ABZ2CQL8_9BACI</name>